<name>X0U6B3_9ZZZZ</name>
<evidence type="ECO:0000313" key="1">
    <source>
        <dbReference type="EMBL" id="GAG01100.1"/>
    </source>
</evidence>
<dbReference type="AlphaFoldDB" id="X0U6B3"/>
<dbReference type="PROSITE" id="PS51257">
    <property type="entry name" value="PROKAR_LIPOPROTEIN"/>
    <property type="match status" value="1"/>
</dbReference>
<protein>
    <submittedName>
        <fullName evidence="1">Uncharacterized protein</fullName>
    </submittedName>
</protein>
<proteinExistence type="predicted"/>
<accession>X0U6B3</accession>
<feature type="non-terminal residue" evidence="1">
    <location>
        <position position="40"/>
    </location>
</feature>
<comment type="caution">
    <text evidence="1">The sequence shown here is derived from an EMBL/GenBank/DDBJ whole genome shotgun (WGS) entry which is preliminary data.</text>
</comment>
<dbReference type="EMBL" id="BARS01027785">
    <property type="protein sequence ID" value="GAG01100.1"/>
    <property type="molecule type" value="Genomic_DNA"/>
</dbReference>
<reference evidence="1" key="1">
    <citation type="journal article" date="2014" name="Front. Microbiol.">
        <title>High frequency of phylogenetically diverse reductive dehalogenase-homologous genes in deep subseafloor sedimentary metagenomes.</title>
        <authorList>
            <person name="Kawai M."/>
            <person name="Futagami T."/>
            <person name="Toyoda A."/>
            <person name="Takaki Y."/>
            <person name="Nishi S."/>
            <person name="Hori S."/>
            <person name="Arai W."/>
            <person name="Tsubouchi T."/>
            <person name="Morono Y."/>
            <person name="Uchiyama I."/>
            <person name="Ito T."/>
            <person name="Fujiyama A."/>
            <person name="Inagaki F."/>
            <person name="Takami H."/>
        </authorList>
    </citation>
    <scope>NUCLEOTIDE SEQUENCE</scope>
    <source>
        <strain evidence="1">Expedition CK06-06</strain>
    </source>
</reference>
<sequence>MKAFITALTITLTACVLTGCATEYHVSTAGLDSNPGTRSK</sequence>
<gene>
    <name evidence="1" type="ORF">S01H1_43611</name>
</gene>
<organism evidence="1">
    <name type="scientific">marine sediment metagenome</name>
    <dbReference type="NCBI Taxonomy" id="412755"/>
    <lineage>
        <taxon>unclassified sequences</taxon>
        <taxon>metagenomes</taxon>
        <taxon>ecological metagenomes</taxon>
    </lineage>
</organism>